<reference evidence="2 3" key="1">
    <citation type="submission" date="2017-07" db="EMBL/GenBank/DDBJ databases">
        <title>Amycolatopsis alba DSM 44262 Genome sequencing and assembly.</title>
        <authorList>
            <person name="Kaur N."/>
            <person name="Mayilraj S."/>
        </authorList>
    </citation>
    <scope>NUCLEOTIDE SEQUENCE [LARGE SCALE GENOMIC DNA]</scope>
    <source>
        <strain evidence="2 3">DSM 44262</strain>
    </source>
</reference>
<feature type="region of interest" description="Disordered" evidence="1">
    <location>
        <begin position="90"/>
        <end position="114"/>
    </location>
</feature>
<dbReference type="Proteomes" id="UP000215563">
    <property type="component" value="Unassembled WGS sequence"/>
</dbReference>
<name>A0A229R9N2_AMYAL</name>
<dbReference type="OrthoDB" id="3630985at2"/>
<accession>A0A229R9N2</accession>
<evidence type="ECO:0000313" key="2">
    <source>
        <dbReference type="EMBL" id="OXM43124.1"/>
    </source>
</evidence>
<evidence type="ECO:0000256" key="1">
    <source>
        <dbReference type="SAM" id="MobiDB-lite"/>
    </source>
</evidence>
<keyword evidence="3" id="KW-1185">Reference proteome</keyword>
<protein>
    <submittedName>
        <fullName evidence="2">Uncharacterized protein</fullName>
    </submittedName>
</protein>
<sequence length="114" mass="12672">MDEVLNSTLRTAVYGRLNYLDTIVGEADKESKSALADTVITQMTGAWRELLEAHEPDERGRCRACSPWRLLGRADCTVWRTAHRHLITDAAERPAATGKATGRHHFRPATPTSS</sequence>
<dbReference type="EMBL" id="NMQU01000158">
    <property type="protein sequence ID" value="OXM43124.1"/>
    <property type="molecule type" value="Genomic_DNA"/>
</dbReference>
<proteinExistence type="predicted"/>
<gene>
    <name evidence="2" type="ORF">CFP75_39680</name>
</gene>
<organism evidence="2 3">
    <name type="scientific">Amycolatopsis alba DSM 44262</name>
    <dbReference type="NCBI Taxonomy" id="1125972"/>
    <lineage>
        <taxon>Bacteria</taxon>
        <taxon>Bacillati</taxon>
        <taxon>Actinomycetota</taxon>
        <taxon>Actinomycetes</taxon>
        <taxon>Pseudonocardiales</taxon>
        <taxon>Pseudonocardiaceae</taxon>
        <taxon>Amycolatopsis</taxon>
    </lineage>
</organism>
<evidence type="ECO:0000313" key="3">
    <source>
        <dbReference type="Proteomes" id="UP000215563"/>
    </source>
</evidence>
<comment type="caution">
    <text evidence="2">The sequence shown here is derived from an EMBL/GenBank/DDBJ whole genome shotgun (WGS) entry which is preliminary data.</text>
</comment>
<dbReference type="AlphaFoldDB" id="A0A229R9N2"/>
<dbReference type="RefSeq" id="WP_020636183.1">
    <property type="nucleotide sequence ID" value="NZ_KB913032.1"/>
</dbReference>